<evidence type="ECO:0000256" key="1">
    <source>
        <dbReference type="ARBA" id="ARBA00005254"/>
    </source>
</evidence>
<dbReference type="InterPro" id="IPR001753">
    <property type="entry name" value="Enoyl-CoA_hydra/iso"/>
</dbReference>
<dbReference type="CDD" id="cd06558">
    <property type="entry name" value="crotonase-like"/>
    <property type="match status" value="1"/>
</dbReference>
<dbReference type="GO" id="GO:0006635">
    <property type="term" value="P:fatty acid beta-oxidation"/>
    <property type="evidence" value="ECO:0007669"/>
    <property type="project" value="TreeGrafter"/>
</dbReference>
<dbReference type="PANTHER" id="PTHR11941:SF130">
    <property type="entry name" value="ENOYL-COA HYDRATASE ECHA12-RELATED"/>
    <property type="match status" value="1"/>
</dbReference>
<comment type="similarity">
    <text evidence="1 3">Belongs to the enoyl-CoA hydratase/isomerase family.</text>
</comment>
<dbReference type="SUPFAM" id="SSF52096">
    <property type="entry name" value="ClpP/crotonase"/>
    <property type="match status" value="1"/>
</dbReference>
<dbReference type="InterPro" id="IPR014748">
    <property type="entry name" value="Enoyl-CoA_hydra_C"/>
</dbReference>
<dbReference type="PROSITE" id="PS00166">
    <property type="entry name" value="ENOYL_COA_HYDRATASE"/>
    <property type="match status" value="1"/>
</dbReference>
<proteinExistence type="inferred from homology"/>
<dbReference type="PANTHER" id="PTHR11941">
    <property type="entry name" value="ENOYL-COA HYDRATASE-RELATED"/>
    <property type="match status" value="1"/>
</dbReference>
<accession>A0A0S4QZT1</accession>
<evidence type="ECO:0000313" key="5">
    <source>
        <dbReference type="Proteomes" id="UP000198802"/>
    </source>
</evidence>
<keyword evidence="2" id="KW-0456">Lyase</keyword>
<dbReference type="EMBL" id="FAOZ01000058">
    <property type="protein sequence ID" value="CUU61147.1"/>
    <property type="molecule type" value="Genomic_DNA"/>
</dbReference>
<sequence length="294" mass="30489">MPSASNGTTPQAGTAAPGGAAPGAVPFALPELETLTVQVLDGGVAILRVNRPERMNSQTVRMFHEFGEAALALRDSGLRALIVTGAGTRAFCAGFDLDEIDVITKMGVREFLAFQETATGGIQAIRHLPFPVIAAVHGPATGGGLALALAADIRYAAPTAKFSAAFVRVGLSVGELGTSFTLSRLVGPAHAAEIGYTGRLVGAEEAERIGLVNRVVPGESLLEEALATARLIAANSPGGVRMSKRAIQRNLEITSYAAALELENRGQALLTRTDDMSEALAAFKAKRPATFTGQ</sequence>
<name>A0A0S4QZT1_9ACTN</name>
<evidence type="ECO:0000313" key="4">
    <source>
        <dbReference type="EMBL" id="CUU61147.1"/>
    </source>
</evidence>
<dbReference type="GO" id="GO:0016829">
    <property type="term" value="F:lyase activity"/>
    <property type="evidence" value="ECO:0007669"/>
    <property type="project" value="UniProtKB-KW"/>
</dbReference>
<evidence type="ECO:0000256" key="2">
    <source>
        <dbReference type="ARBA" id="ARBA00023239"/>
    </source>
</evidence>
<dbReference type="InterPro" id="IPR018376">
    <property type="entry name" value="Enoyl-CoA_hyd/isom_CS"/>
</dbReference>
<dbReference type="Proteomes" id="UP000198802">
    <property type="component" value="Unassembled WGS sequence"/>
</dbReference>
<protein>
    <submittedName>
        <fullName evidence="4">Enoyl-CoA hydratase/carnithine racemase</fullName>
    </submittedName>
</protein>
<dbReference type="InterPro" id="IPR029045">
    <property type="entry name" value="ClpP/crotonase-like_dom_sf"/>
</dbReference>
<dbReference type="AlphaFoldDB" id="A0A0S4QZT1"/>
<organism evidence="4 5">
    <name type="scientific">Parafrankia irregularis</name>
    <dbReference type="NCBI Taxonomy" id="795642"/>
    <lineage>
        <taxon>Bacteria</taxon>
        <taxon>Bacillati</taxon>
        <taxon>Actinomycetota</taxon>
        <taxon>Actinomycetes</taxon>
        <taxon>Frankiales</taxon>
        <taxon>Frankiaceae</taxon>
        <taxon>Parafrankia</taxon>
    </lineage>
</organism>
<dbReference type="Pfam" id="PF00378">
    <property type="entry name" value="ECH_1"/>
    <property type="match status" value="1"/>
</dbReference>
<dbReference type="Gene3D" id="3.90.226.10">
    <property type="entry name" value="2-enoyl-CoA Hydratase, Chain A, domain 1"/>
    <property type="match status" value="1"/>
</dbReference>
<reference evidence="5" key="1">
    <citation type="submission" date="2015-11" db="EMBL/GenBank/DDBJ databases">
        <authorList>
            <person name="Varghese N."/>
        </authorList>
    </citation>
    <scope>NUCLEOTIDE SEQUENCE [LARGE SCALE GENOMIC DNA]</scope>
    <source>
        <strain evidence="5">DSM 45899</strain>
    </source>
</reference>
<keyword evidence="5" id="KW-1185">Reference proteome</keyword>
<gene>
    <name evidence="4" type="ORF">Ga0074812_15810</name>
</gene>
<evidence type="ECO:0000256" key="3">
    <source>
        <dbReference type="RuleBase" id="RU003707"/>
    </source>
</evidence>
<dbReference type="Gene3D" id="1.10.12.10">
    <property type="entry name" value="Lyase 2-enoyl-coa Hydratase, Chain A, domain 2"/>
    <property type="match status" value="1"/>
</dbReference>